<evidence type="ECO:0000256" key="3">
    <source>
        <dbReference type="ARBA" id="ARBA00022891"/>
    </source>
</evidence>
<dbReference type="EMBL" id="CP088148">
    <property type="protein sequence ID" value="UTU55108.1"/>
    <property type="molecule type" value="Genomic_DNA"/>
</dbReference>
<keyword evidence="11" id="KW-1185">Reference proteome</keyword>
<geneLocation type="plasmid" evidence="10 11">
    <name>unnamed</name>
</geneLocation>
<evidence type="ECO:0000256" key="7">
    <source>
        <dbReference type="PIRSR" id="PIRSR617512-3"/>
    </source>
</evidence>
<dbReference type="RefSeq" id="WP_024504613.1">
    <property type="nucleotide sequence ID" value="NZ_CP088148.1"/>
</dbReference>
<dbReference type="NCBIfam" id="TIGR03075">
    <property type="entry name" value="PQQ_enz_alc_DH"/>
    <property type="match status" value="1"/>
</dbReference>
<evidence type="ECO:0000313" key="10">
    <source>
        <dbReference type="EMBL" id="UTU55108.1"/>
    </source>
</evidence>
<gene>
    <name evidence="10" type="ORF">LRP29_32735</name>
</gene>
<dbReference type="InterPro" id="IPR011047">
    <property type="entry name" value="Quinoprotein_ADH-like_sf"/>
</dbReference>
<feature type="domain" description="Pyrrolo-quinoline quinone repeat" evidence="9">
    <location>
        <begin position="513"/>
        <end position="574"/>
    </location>
</feature>
<dbReference type="CDD" id="cd10278">
    <property type="entry name" value="PQQ_MDH"/>
    <property type="match status" value="1"/>
</dbReference>
<dbReference type="AlphaFoldDB" id="A0AB38TL72"/>
<keyword evidence="8" id="KW-1015">Disulfide bond</keyword>
<feature type="binding site" evidence="6">
    <location>
        <position position="165"/>
    </location>
    <ligand>
        <name>pyrroloquinoline quinone</name>
        <dbReference type="ChEBI" id="CHEBI:58442"/>
    </ligand>
</feature>
<keyword evidence="10" id="KW-0614">Plasmid</keyword>
<feature type="binding site" evidence="7">
    <location>
        <position position="311"/>
    </location>
    <ligand>
        <name>Ca(2+)</name>
        <dbReference type="ChEBI" id="CHEBI:29108"/>
    </ligand>
</feature>
<feature type="active site" description="Proton acceptor" evidence="5">
    <location>
        <position position="353"/>
    </location>
</feature>
<evidence type="ECO:0000313" key="11">
    <source>
        <dbReference type="Proteomes" id="UP001060070"/>
    </source>
</evidence>
<feature type="binding site" evidence="7">
    <location>
        <position position="353"/>
    </location>
    <ligand>
        <name>Ca(2+)</name>
        <dbReference type="ChEBI" id="CHEBI:29108"/>
    </ligand>
</feature>
<reference evidence="10 11" key="1">
    <citation type="journal article" date="2022" name="Microbiol. Resour. Announc.">
        <title>Complete Genome Sequence of Mesorhizobium ciceri Strain R30, a Rhizobium Used as a Commercial Inoculant for Chickpea in Argentina.</title>
        <authorList>
            <person name="Foresto E."/>
            <person name="Revale S."/>
            <person name="Primo E."/>
            <person name="Nievas F."/>
            <person name="Carezzano E."/>
            <person name="Puente M."/>
            <person name="Alzari P."/>
            <person name="Mart M."/>
            <person name="Ben-Assaya M."/>
            <person name="Mornico D."/>
            <person name="Santoro M."/>
            <person name="Mart F."/>
            <person name="Giordano W."/>
            <person name="Bogino P."/>
        </authorList>
    </citation>
    <scope>NUCLEOTIDE SEQUENCE [LARGE SCALE GENOMIC DNA]</scope>
    <source>
        <strain evidence="10 11">R30</strain>
    </source>
</reference>
<evidence type="ECO:0000256" key="4">
    <source>
        <dbReference type="ARBA" id="ARBA00023002"/>
    </source>
</evidence>
<evidence type="ECO:0000256" key="6">
    <source>
        <dbReference type="PIRSR" id="PIRSR617512-2"/>
    </source>
</evidence>
<keyword evidence="2 7" id="KW-0479">Metal-binding</keyword>
<keyword evidence="4" id="KW-0560">Oxidoreductase</keyword>
<feature type="binding site" evidence="6">
    <location>
        <position position="110"/>
    </location>
    <ligand>
        <name>pyrroloquinoline quinone</name>
        <dbReference type="ChEBI" id="CHEBI:58442"/>
    </ligand>
</feature>
<dbReference type="GO" id="GO:0005509">
    <property type="term" value="F:calcium ion binding"/>
    <property type="evidence" value="ECO:0007669"/>
    <property type="project" value="InterPro"/>
</dbReference>
<evidence type="ECO:0000256" key="8">
    <source>
        <dbReference type="PIRSR" id="PIRSR617512-4"/>
    </source>
</evidence>
<protein>
    <submittedName>
        <fullName evidence="10">Methanol/ethanol family PQQ-dependent dehydrogenase</fullName>
    </submittedName>
</protein>
<evidence type="ECO:0000256" key="5">
    <source>
        <dbReference type="PIRSR" id="PIRSR617512-1"/>
    </source>
</evidence>
<comment type="similarity">
    <text evidence="1">Belongs to the bacterial PQQ dehydrogenase family.</text>
</comment>
<sequence length="626" mass="66960">MKGMLHPPPARVDAGQGARALATENSFRTGILSVMLLACGLFLSGASEPASAAAIAPPAAAAPPDDGQWTMPAKNYASTRFSELSEINEGNVKNLQVAFTFSTGVNKGQEAAPLVVGNNMYIVTPFPNIVYALDLSRPGAPMKWKNEPNPEPAAQGVACCDVVNRGAAFANGRIFFNTLDGHTIALDANTGKPIWNTHVGNINIGETITMAPLVVKGKVLVGNSGGEMGVRGWVKALDAGDGHVVWTAYGTGPDKDVLIGPDFKPHYDMDRGTDLGVTTWPPEAWKIGGGNMWGWISYDPDLNLIFHGTGNPGPWNPDLRPGDNKWTSGIFARDADTGAAKWFYQWSPHDLHDYDGINEQILLDMTWQGKPRKVLVRPERNGYLYILDRTTGEVLSATAYGPVNSSKGVDLKTGRLIANPDKRTGTGKVVRDICPTASGLKDWQPSAFSPRTGLLYIPHNNLCMDEEGVEVNYIAGTPYVGMNVRMIPGPGGNRGAFTAWDVAAAKPAWVLKENFPVWSGTVVTAGDVVFYGTMEGWFKAVSARTGDLLWQFKTSSGIIGQPITYRGPDGHQYVAILSGVGGWAGAIVSGDLDPRDATAALGFVNAMKDLKNATTAGGTLYVFRLP</sequence>
<feature type="domain" description="Pyrrolo-quinoline quinone repeat" evidence="9">
    <location>
        <begin position="69"/>
        <end position="406"/>
    </location>
</feature>
<dbReference type="InterPro" id="IPR002372">
    <property type="entry name" value="PQQ_rpt_dom"/>
</dbReference>
<organism evidence="10 11">
    <name type="scientific">Mesorhizobium ciceri</name>
    <dbReference type="NCBI Taxonomy" id="39645"/>
    <lineage>
        <taxon>Bacteria</taxon>
        <taxon>Pseudomonadati</taxon>
        <taxon>Pseudomonadota</taxon>
        <taxon>Alphaproteobacteria</taxon>
        <taxon>Hyphomicrobiales</taxon>
        <taxon>Phyllobacteriaceae</taxon>
        <taxon>Mesorhizobium</taxon>
    </lineage>
</organism>
<dbReference type="Pfam" id="PF01011">
    <property type="entry name" value="PQQ"/>
    <property type="match status" value="2"/>
</dbReference>
<dbReference type="InterPro" id="IPR017512">
    <property type="entry name" value="PQQ_MeOH/EtOH_DH"/>
</dbReference>
<dbReference type="Proteomes" id="UP001060070">
    <property type="component" value="Plasmid unnamed"/>
</dbReference>
<name>A0AB38TL72_9HYPH</name>
<accession>A0AB38TL72</accession>
<feature type="binding site" evidence="7">
    <location>
        <position position="227"/>
    </location>
    <ligand>
        <name>Ca(2+)</name>
        <dbReference type="ChEBI" id="CHEBI:29108"/>
    </ligand>
</feature>
<dbReference type="GO" id="GO:0016614">
    <property type="term" value="F:oxidoreductase activity, acting on CH-OH group of donors"/>
    <property type="evidence" value="ECO:0007669"/>
    <property type="project" value="InterPro"/>
</dbReference>
<dbReference type="SUPFAM" id="SSF50998">
    <property type="entry name" value="Quinoprotein alcohol dehydrogenase-like"/>
    <property type="match status" value="1"/>
</dbReference>
<proteinExistence type="inferred from homology"/>
<dbReference type="SMART" id="SM00564">
    <property type="entry name" value="PQQ"/>
    <property type="match status" value="4"/>
</dbReference>
<evidence type="ECO:0000256" key="2">
    <source>
        <dbReference type="ARBA" id="ARBA00022723"/>
    </source>
</evidence>
<dbReference type="PANTHER" id="PTHR32303">
    <property type="entry name" value="QUINOPROTEIN ALCOHOL DEHYDROGENASE (CYTOCHROME C)"/>
    <property type="match status" value="1"/>
</dbReference>
<comment type="cofactor">
    <cofactor evidence="6">
        <name>pyrroloquinoline quinone</name>
        <dbReference type="ChEBI" id="CHEBI:58442"/>
    </cofactor>
    <text evidence="6">Binds 1 PQQ group per subunit.</text>
</comment>
<dbReference type="PANTHER" id="PTHR32303:SF4">
    <property type="entry name" value="QUINOPROTEIN GLUCOSE DEHYDROGENASE"/>
    <property type="match status" value="1"/>
</dbReference>
<evidence type="ECO:0000256" key="1">
    <source>
        <dbReference type="ARBA" id="ARBA00008156"/>
    </source>
</evidence>
<feature type="binding site" evidence="6">
    <location>
        <position position="209"/>
    </location>
    <ligand>
        <name>pyrroloquinoline quinone</name>
        <dbReference type="ChEBI" id="CHEBI:58442"/>
    </ligand>
</feature>
<keyword evidence="3 6" id="KW-0634">PQQ</keyword>
<dbReference type="InterPro" id="IPR018391">
    <property type="entry name" value="PQQ_b-propeller_rpt"/>
</dbReference>
<evidence type="ECO:0000259" key="9">
    <source>
        <dbReference type="Pfam" id="PF01011"/>
    </source>
</evidence>
<dbReference type="Gene3D" id="2.140.10.10">
    <property type="entry name" value="Quinoprotein alcohol dehydrogenase-like superfamily"/>
    <property type="match status" value="1"/>
</dbReference>
<comment type="cofactor">
    <cofactor evidence="7">
        <name>Ca(2+)</name>
        <dbReference type="ChEBI" id="CHEBI:29108"/>
    </cofactor>
    <text evidence="7">Binds 1 Ca(2+) ion per subunit.</text>
</comment>
<dbReference type="GO" id="GO:0016020">
    <property type="term" value="C:membrane"/>
    <property type="evidence" value="ECO:0007669"/>
    <property type="project" value="InterPro"/>
</dbReference>
<keyword evidence="7" id="KW-0106">Calcium</keyword>
<feature type="disulfide bond" evidence="8">
    <location>
        <begin position="159"/>
        <end position="160"/>
    </location>
</feature>